<evidence type="ECO:0000256" key="2">
    <source>
        <dbReference type="SAM" id="Phobius"/>
    </source>
</evidence>
<name>A0A5P2DUF6_STRVZ</name>
<feature type="signal peptide" evidence="3">
    <location>
        <begin position="1"/>
        <end position="28"/>
    </location>
</feature>
<feature type="transmembrane region" description="Helical" evidence="2">
    <location>
        <begin position="392"/>
        <end position="412"/>
    </location>
</feature>
<evidence type="ECO:0000313" key="5">
    <source>
        <dbReference type="Proteomes" id="UP000324101"/>
    </source>
</evidence>
<evidence type="ECO:0000313" key="4">
    <source>
        <dbReference type="EMBL" id="QES56299.1"/>
    </source>
</evidence>
<evidence type="ECO:0008006" key="6">
    <source>
        <dbReference type="Google" id="ProtNLM"/>
    </source>
</evidence>
<evidence type="ECO:0000256" key="1">
    <source>
        <dbReference type="SAM" id="MobiDB-lite"/>
    </source>
</evidence>
<keyword evidence="3" id="KW-0732">Signal</keyword>
<protein>
    <recommendedName>
        <fullName evidence="6">Gram-positive cocci surface proteins LPxTG domain-containing protein</fullName>
    </recommendedName>
</protein>
<feature type="region of interest" description="Disordered" evidence="1">
    <location>
        <begin position="340"/>
        <end position="363"/>
    </location>
</feature>
<accession>A0A5P2DUF6</accession>
<keyword evidence="2" id="KW-0472">Membrane</keyword>
<feature type="compositionally biased region" description="Polar residues" evidence="1">
    <location>
        <begin position="354"/>
        <end position="363"/>
    </location>
</feature>
<feature type="chain" id="PRO_5025045134" description="Gram-positive cocci surface proteins LPxTG domain-containing protein" evidence="3">
    <location>
        <begin position="29"/>
        <end position="419"/>
    </location>
</feature>
<keyword evidence="2" id="KW-1133">Transmembrane helix</keyword>
<dbReference type="RefSeq" id="WP_150258904.1">
    <property type="nucleotide sequence ID" value="NZ_CP029189.1"/>
</dbReference>
<reference evidence="4 5" key="1">
    <citation type="submission" date="2018-05" db="EMBL/GenBank/DDBJ databases">
        <title>Streptomyces venezuelae.</title>
        <authorList>
            <person name="Kim W."/>
            <person name="Lee N."/>
            <person name="Cho B.-K."/>
        </authorList>
    </citation>
    <scope>NUCLEOTIDE SEQUENCE [LARGE SCALE GENOMIC DNA]</scope>
    <source>
        <strain evidence="4 5">ATCC 21018</strain>
    </source>
</reference>
<organism evidence="4 5">
    <name type="scientific">Streptomyces venezuelae</name>
    <dbReference type="NCBI Taxonomy" id="54571"/>
    <lineage>
        <taxon>Bacteria</taxon>
        <taxon>Bacillati</taxon>
        <taxon>Actinomycetota</taxon>
        <taxon>Actinomycetes</taxon>
        <taxon>Kitasatosporales</taxon>
        <taxon>Streptomycetaceae</taxon>
        <taxon>Streptomyces</taxon>
    </lineage>
</organism>
<gene>
    <name evidence="4" type="ORF">DEJ51_20735</name>
</gene>
<dbReference type="AlphaFoldDB" id="A0A5P2DUF6"/>
<keyword evidence="2" id="KW-0812">Transmembrane</keyword>
<proteinExistence type="predicted"/>
<dbReference type="EMBL" id="CP029189">
    <property type="protein sequence ID" value="QES56299.1"/>
    <property type="molecule type" value="Genomic_DNA"/>
</dbReference>
<evidence type="ECO:0000256" key="3">
    <source>
        <dbReference type="SAM" id="SignalP"/>
    </source>
</evidence>
<sequence>MRTALRASVATAVLAGALLAPVAGTAYAATAPKAGPAASVAGSDHEAGTRINIAPGFVAVVRHTAGGPEAEILALGSGQPDTFPTRSLGVLTPGGPSISANGLELKLVTSGKGHVLTATKDGKTQSFPLPEGTTGPADCVSDVKKVDLGAGILADLTISPKGPQVVMHSADPSSTWSQTLTRTNPKGSDAYFARINNPSGAKPVFEWKTQGGPNVPSGFETFPALPKGCTPGYPVHDDKPASCVSDVKKVDLGAGILADLTTSPKGPQVVMHSADPSSTWSQTLTRTNPKGSDAYFARINNPSGAKPVFEWKTQGGPNVPSGFETFPALPKGCTPDYRVTEETPAPKPEPSATKPVTGTNVSAQTTGQTTVVPQGSVAAGAEIASEDTDDSITLAAGAGLLAVVAAVGATVLRRRRSHG</sequence>
<dbReference type="OrthoDB" id="4206787at2"/>
<dbReference type="Proteomes" id="UP000324101">
    <property type="component" value="Chromosome"/>
</dbReference>